<keyword evidence="2" id="KW-1185">Reference proteome</keyword>
<dbReference type="InterPro" id="IPR036069">
    <property type="entry name" value="DUF34/NIF3_sf"/>
</dbReference>
<evidence type="ECO:0000313" key="1">
    <source>
        <dbReference type="EMBL" id="SHI90290.1"/>
    </source>
</evidence>
<dbReference type="EMBL" id="FQZG01000019">
    <property type="protein sequence ID" value="SHI90290.1"/>
    <property type="molecule type" value="Genomic_DNA"/>
</dbReference>
<dbReference type="AlphaFoldDB" id="A0A1M6EY02"/>
<dbReference type="Gene3D" id="3.30.70.120">
    <property type="match status" value="1"/>
</dbReference>
<sequence>MLVLVCFVPASHAEAVRGALAGAGAGAVGAYTACSFTVPGEGRFRPGEGASPFLGEVGDLSVVHEVRIECVCPRGAARAAVEAMLAAHPYEEPAWHCYEALTLDDLT</sequence>
<name>A0A1M6EY02_9ACTN</name>
<evidence type="ECO:0008006" key="3">
    <source>
        <dbReference type="Google" id="ProtNLM"/>
    </source>
</evidence>
<proteinExistence type="predicted"/>
<dbReference type="OrthoDB" id="9795763at2"/>
<dbReference type="RefSeq" id="WP_073186728.1">
    <property type="nucleotide sequence ID" value="NZ_FQZG01000019.1"/>
</dbReference>
<dbReference type="InterPro" id="IPR015867">
    <property type="entry name" value="N-reg_PII/ATP_PRibTrfase_C"/>
</dbReference>
<dbReference type="Proteomes" id="UP000184512">
    <property type="component" value="Unassembled WGS sequence"/>
</dbReference>
<reference evidence="1 2" key="1">
    <citation type="submission" date="2016-11" db="EMBL/GenBank/DDBJ databases">
        <authorList>
            <person name="Jaros S."/>
            <person name="Januszkiewicz K."/>
            <person name="Wedrychowicz H."/>
        </authorList>
    </citation>
    <scope>NUCLEOTIDE SEQUENCE [LARGE SCALE GENOMIC DNA]</scope>
    <source>
        <strain evidence="1 2">DSM 12906</strain>
    </source>
</reference>
<gene>
    <name evidence="1" type="ORF">SAMN02745244_01299</name>
</gene>
<accession>A0A1M6EY02</accession>
<dbReference type="PANTHER" id="PTHR41774:SF1">
    <property type="entry name" value="NGG1P INTERACTING FACTOR NIF3"/>
    <property type="match status" value="1"/>
</dbReference>
<protein>
    <recommendedName>
        <fullName evidence="3">NGG1p interacting factor NIF3</fullName>
    </recommendedName>
</protein>
<dbReference type="PANTHER" id="PTHR41774">
    <property type="match status" value="1"/>
</dbReference>
<dbReference type="STRING" id="1123357.SAMN02745244_01299"/>
<dbReference type="SUPFAM" id="SSF102705">
    <property type="entry name" value="NIF3 (NGG1p interacting factor 3)-like"/>
    <property type="match status" value="1"/>
</dbReference>
<organism evidence="1 2">
    <name type="scientific">Tessaracoccus bendigoensis DSM 12906</name>
    <dbReference type="NCBI Taxonomy" id="1123357"/>
    <lineage>
        <taxon>Bacteria</taxon>
        <taxon>Bacillati</taxon>
        <taxon>Actinomycetota</taxon>
        <taxon>Actinomycetes</taxon>
        <taxon>Propionibacteriales</taxon>
        <taxon>Propionibacteriaceae</taxon>
        <taxon>Tessaracoccus</taxon>
    </lineage>
</organism>
<evidence type="ECO:0000313" key="2">
    <source>
        <dbReference type="Proteomes" id="UP000184512"/>
    </source>
</evidence>